<evidence type="ECO:0000256" key="3">
    <source>
        <dbReference type="ARBA" id="ARBA00022692"/>
    </source>
</evidence>
<evidence type="ECO:0000313" key="9">
    <source>
        <dbReference type="EMBL" id="UPT20722.1"/>
    </source>
</evidence>
<gene>
    <name evidence="9" type="ORF">FOF52_06920</name>
</gene>
<evidence type="ECO:0000256" key="5">
    <source>
        <dbReference type="ARBA" id="ARBA00023136"/>
    </source>
</evidence>
<reference evidence="9 10" key="1">
    <citation type="submission" date="2020-04" db="EMBL/GenBank/DDBJ databases">
        <title>Thermobifida alba genome sequencing and assembly.</title>
        <authorList>
            <person name="Luzics S."/>
            <person name="Horvath B."/>
            <person name="Nagy I."/>
            <person name="Toth A."/>
            <person name="Nagy I."/>
            <person name="Kukolya J."/>
        </authorList>
    </citation>
    <scope>NUCLEOTIDE SEQUENCE [LARGE SCALE GENOMIC DNA]</scope>
    <source>
        <strain evidence="9 10">DSM 43795</strain>
    </source>
</reference>
<evidence type="ECO:0000313" key="10">
    <source>
        <dbReference type="Proteomes" id="UP000832041"/>
    </source>
</evidence>
<evidence type="ECO:0000256" key="6">
    <source>
        <dbReference type="ARBA" id="ARBA00038076"/>
    </source>
</evidence>
<comment type="subcellular location">
    <subcellularLocation>
        <location evidence="1">Cell membrane</location>
        <topology evidence="1">Multi-pass membrane protein</topology>
    </subcellularLocation>
</comment>
<keyword evidence="4 7" id="KW-1133">Transmembrane helix</keyword>
<protein>
    <submittedName>
        <fullName evidence="9">ABC transporter permease</fullName>
    </submittedName>
</protein>
<keyword evidence="5 7" id="KW-0472">Membrane</keyword>
<evidence type="ECO:0000259" key="8">
    <source>
        <dbReference type="Pfam" id="PF02687"/>
    </source>
</evidence>
<evidence type="ECO:0000256" key="4">
    <source>
        <dbReference type="ARBA" id="ARBA00022989"/>
    </source>
</evidence>
<evidence type="ECO:0000256" key="7">
    <source>
        <dbReference type="SAM" id="Phobius"/>
    </source>
</evidence>
<keyword evidence="2" id="KW-1003">Cell membrane</keyword>
<comment type="similarity">
    <text evidence="6">Belongs to the ABC-4 integral membrane protein family.</text>
</comment>
<evidence type="ECO:0000256" key="2">
    <source>
        <dbReference type="ARBA" id="ARBA00022475"/>
    </source>
</evidence>
<dbReference type="InterPro" id="IPR003838">
    <property type="entry name" value="ABC3_permease_C"/>
</dbReference>
<feature type="transmembrane region" description="Helical" evidence="7">
    <location>
        <begin position="20"/>
        <end position="42"/>
    </location>
</feature>
<dbReference type="RefSeq" id="WP_248593005.1">
    <property type="nucleotide sequence ID" value="NZ_BAABEB010000012.1"/>
</dbReference>
<evidence type="ECO:0000256" key="1">
    <source>
        <dbReference type="ARBA" id="ARBA00004651"/>
    </source>
</evidence>
<accession>A0ABY4KZ66</accession>
<sequence>MRLTSVWLGWRSVRHRPGSVLGAAIVLVISAALVSGLSFVYFSADRQEPTVERYAGVPLVVVPEHPGGQVPLSLAAALDELAQVAETVPETTFPATLLDPDGRVVRVPGTERGFGHGWGSAALTPFEVGEGEPPAADGEVVVDRPLAEAGGLAVGQTVTVLVLGTIEEYRVSGIADPADPVRWRHQSALFFTDSRAAELGGLDPGHADALGVRPADGVSEAALTAAVDDVLTATGGRYTVLAGTDQGEFEGAVSAENDRFVASSMQTLLVWTMVVTTGVVAGAVGLAVRSRGREIAVLRAVGATPRQVRLMLAGEVAVLSAVALVVGLPLGALLARLLAAGGSASPAT</sequence>
<feature type="transmembrane region" description="Helical" evidence="7">
    <location>
        <begin position="268"/>
        <end position="289"/>
    </location>
</feature>
<dbReference type="PANTHER" id="PTHR30572:SF4">
    <property type="entry name" value="ABC TRANSPORTER PERMEASE YTRF"/>
    <property type="match status" value="1"/>
</dbReference>
<keyword evidence="10" id="KW-1185">Reference proteome</keyword>
<name>A0ABY4KZ66_THEAE</name>
<dbReference type="PANTHER" id="PTHR30572">
    <property type="entry name" value="MEMBRANE COMPONENT OF TRANSPORTER-RELATED"/>
    <property type="match status" value="1"/>
</dbReference>
<feature type="transmembrane region" description="Helical" evidence="7">
    <location>
        <begin position="310"/>
        <end position="335"/>
    </location>
</feature>
<dbReference type="EMBL" id="CP051627">
    <property type="protein sequence ID" value="UPT20722.1"/>
    <property type="molecule type" value="Genomic_DNA"/>
</dbReference>
<proteinExistence type="inferred from homology"/>
<dbReference type="InterPro" id="IPR050250">
    <property type="entry name" value="Macrolide_Exporter_MacB"/>
</dbReference>
<feature type="domain" description="ABC3 transporter permease C-terminal" evidence="8">
    <location>
        <begin position="269"/>
        <end position="338"/>
    </location>
</feature>
<organism evidence="9 10">
    <name type="scientific">Thermobifida alba</name>
    <name type="common">Thermomonospora alba</name>
    <dbReference type="NCBI Taxonomy" id="53522"/>
    <lineage>
        <taxon>Bacteria</taxon>
        <taxon>Bacillati</taxon>
        <taxon>Actinomycetota</taxon>
        <taxon>Actinomycetes</taxon>
        <taxon>Streptosporangiales</taxon>
        <taxon>Nocardiopsidaceae</taxon>
        <taxon>Thermobifida</taxon>
    </lineage>
</organism>
<keyword evidence="3 7" id="KW-0812">Transmembrane</keyword>
<dbReference type="Proteomes" id="UP000832041">
    <property type="component" value="Chromosome"/>
</dbReference>
<dbReference type="Pfam" id="PF02687">
    <property type="entry name" value="FtsX"/>
    <property type="match status" value="1"/>
</dbReference>